<dbReference type="Gene3D" id="3.30.980.10">
    <property type="entry name" value="Threonyl-trna Synthetase, Chain A, domain 2"/>
    <property type="match status" value="1"/>
</dbReference>
<dbReference type="InterPro" id="IPR006083">
    <property type="entry name" value="PRK/URK"/>
</dbReference>
<keyword evidence="3" id="KW-1185">Reference proteome</keyword>
<proteinExistence type="predicted"/>
<dbReference type="GO" id="GO:0005524">
    <property type="term" value="F:ATP binding"/>
    <property type="evidence" value="ECO:0007669"/>
    <property type="project" value="InterPro"/>
</dbReference>
<keyword evidence="2" id="KW-0808">Transferase</keyword>
<dbReference type="SUPFAM" id="SSF55186">
    <property type="entry name" value="ThrRS/AlaRS common domain"/>
    <property type="match status" value="1"/>
</dbReference>
<dbReference type="CDD" id="cd02028">
    <property type="entry name" value="UMPK_like"/>
    <property type="match status" value="1"/>
</dbReference>
<reference evidence="2 3" key="1">
    <citation type="submission" date="2017-03" db="EMBL/GenBank/DDBJ databases">
        <title>Draft Genome sequence of Marispirochaeta sp. strain JC444.</title>
        <authorList>
            <person name="Shivani Y."/>
            <person name="Subhash Y."/>
            <person name="Sasikala C."/>
            <person name="Ramana C."/>
        </authorList>
    </citation>
    <scope>NUCLEOTIDE SEQUENCE [LARGE SCALE GENOMIC DNA]</scope>
    <source>
        <strain evidence="2 3">JC444</strain>
    </source>
</reference>
<dbReference type="Proteomes" id="UP000192343">
    <property type="component" value="Unassembled WGS sequence"/>
</dbReference>
<dbReference type="SUPFAM" id="SSF52540">
    <property type="entry name" value="P-loop containing nucleoside triphosphate hydrolases"/>
    <property type="match status" value="1"/>
</dbReference>
<dbReference type="GO" id="GO:0016301">
    <property type="term" value="F:kinase activity"/>
    <property type="evidence" value="ECO:0007669"/>
    <property type="project" value="UniProtKB-KW"/>
</dbReference>
<dbReference type="Gene3D" id="3.40.50.300">
    <property type="entry name" value="P-loop containing nucleotide triphosphate hydrolases"/>
    <property type="match status" value="1"/>
</dbReference>
<dbReference type="RefSeq" id="WP_083050396.1">
    <property type="nucleotide sequence ID" value="NZ_MWQY01000009.1"/>
</dbReference>
<keyword evidence="2" id="KW-0418">Kinase</keyword>
<dbReference type="SMART" id="SM00382">
    <property type="entry name" value="AAA"/>
    <property type="match status" value="1"/>
</dbReference>
<dbReference type="InterPro" id="IPR027417">
    <property type="entry name" value="P-loop_NTPase"/>
</dbReference>
<comment type="caution">
    <text evidence="2">The sequence shown here is derived from an EMBL/GenBank/DDBJ whole genome shotgun (WGS) entry which is preliminary data.</text>
</comment>
<dbReference type="AlphaFoldDB" id="A0A1Y1RYE3"/>
<sequence>MQTIFCTLPSKKRIKLDYGTRVSELIRSEAEFSAPPRPIIAALVNNELVSLSFKIEISSSLEPVSLDSVVGMRIYRNSLSFLLSRAVSELFPRRKLIIGHSLGHGYYFYFNSEEEISADDLEGIEKRMREIVARNEPIVRRVISYGEALDYFMKTGHHSRVELLRFRNEAKIPVYESGEHREIGYQPLVQSTGLLNLFELKPYSPGFLLRYPSSAAPDRVAKFSDNPVLFSVFMEYKAWGKILNVNSVGKLNRLVESQKIGDFIQVAEALHNKKIASIADRIAERRGTVRAVMIAGPSSSGKTTFTKKLGIQLKVLGFNPIAISLDDYFVPREKTPLDENGDYDFEALEAIDIELLNQHLIRLLKGEEIEIPLFDFIIGDRRPSGKYLKLNRRSILLMEGIHGLNDALTPQVDPETKYKVYVSALTQLNLDDRNRIPTTDNRLLRRMVRDHQFRGHSALRTLQMWPSVRRGEDRNIFPYQNNADSAFNSALDYELAVLKNYAETLLRTVKPFHREYAEAMRLTSFLHNFIGIPDREVPRDSILREFIGGSKFHY</sequence>
<dbReference type="InterPro" id="IPR018163">
    <property type="entry name" value="Thr/Ala-tRNA-synth_IIc_edit"/>
</dbReference>
<protein>
    <submittedName>
        <fullName evidence="2">Nucleoside kinase</fullName>
    </submittedName>
</protein>
<dbReference type="OrthoDB" id="9764644at2"/>
<evidence type="ECO:0000313" key="3">
    <source>
        <dbReference type="Proteomes" id="UP000192343"/>
    </source>
</evidence>
<gene>
    <name evidence="2" type="ORF">B4O97_09660</name>
</gene>
<evidence type="ECO:0000313" key="2">
    <source>
        <dbReference type="EMBL" id="ORC35426.1"/>
    </source>
</evidence>
<dbReference type="STRING" id="1963862.B4O97_09660"/>
<accession>A0A1Y1RYE3</accession>
<dbReference type="Pfam" id="PF00485">
    <property type="entry name" value="PRK"/>
    <property type="match status" value="1"/>
</dbReference>
<organism evidence="2 3">
    <name type="scientific">Marispirochaeta aestuarii</name>
    <dbReference type="NCBI Taxonomy" id="1963862"/>
    <lineage>
        <taxon>Bacteria</taxon>
        <taxon>Pseudomonadati</taxon>
        <taxon>Spirochaetota</taxon>
        <taxon>Spirochaetia</taxon>
        <taxon>Spirochaetales</taxon>
        <taxon>Spirochaetaceae</taxon>
        <taxon>Marispirochaeta</taxon>
    </lineage>
</organism>
<dbReference type="PANTHER" id="PTHR10285">
    <property type="entry name" value="URIDINE KINASE"/>
    <property type="match status" value="1"/>
</dbReference>
<name>A0A1Y1RYE3_9SPIO</name>
<evidence type="ECO:0000259" key="1">
    <source>
        <dbReference type="SMART" id="SM00382"/>
    </source>
</evidence>
<dbReference type="EMBL" id="MWQY01000009">
    <property type="protein sequence ID" value="ORC35426.1"/>
    <property type="molecule type" value="Genomic_DNA"/>
</dbReference>
<dbReference type="InterPro" id="IPR003593">
    <property type="entry name" value="AAA+_ATPase"/>
</dbReference>
<feature type="domain" description="AAA+ ATPase" evidence="1">
    <location>
        <begin position="288"/>
        <end position="448"/>
    </location>
</feature>